<dbReference type="InterPro" id="IPR017930">
    <property type="entry name" value="Myb_dom"/>
</dbReference>
<dbReference type="PANTHER" id="PTHR47999">
    <property type="entry name" value="TRANSCRIPTION FACTOR MYB8-RELATED-RELATED"/>
    <property type="match status" value="1"/>
</dbReference>
<dbReference type="PROSITE" id="PS51294">
    <property type="entry name" value="HTH_MYB"/>
    <property type="match status" value="1"/>
</dbReference>
<evidence type="ECO:0000313" key="6">
    <source>
        <dbReference type="EMBL" id="OMP00218.1"/>
    </source>
</evidence>
<dbReference type="InterPro" id="IPR009057">
    <property type="entry name" value="Homeodomain-like_sf"/>
</dbReference>
<proteinExistence type="predicted"/>
<dbReference type="PROSITE" id="PS50090">
    <property type="entry name" value="MYB_LIKE"/>
    <property type="match status" value="1"/>
</dbReference>
<dbReference type="PANTHER" id="PTHR47999:SF86">
    <property type="entry name" value="MYB-RELATED PROTEIN MYB4-LIKE"/>
    <property type="match status" value="1"/>
</dbReference>
<keyword evidence="7" id="KW-1185">Reference proteome</keyword>
<keyword evidence="2" id="KW-0238">DNA-binding</keyword>
<name>A0A1R3JZR3_9ROSI</name>
<dbReference type="Proteomes" id="UP000187203">
    <property type="component" value="Unassembled WGS sequence"/>
</dbReference>
<dbReference type="GO" id="GO:0003677">
    <property type="term" value="F:DNA binding"/>
    <property type="evidence" value="ECO:0007669"/>
    <property type="project" value="UniProtKB-KW"/>
</dbReference>
<sequence length="162" mass="18166">MGRKPCSKEEGLNRGAWTAIEDKILIDYIKLHGEGKWRTLPKAAVKEAIRKDDNFNVMDETALESESSDGSFALPSSVDEENKALSNFRMDFDVGEISNVSEGFASDLNQLCGYDFTDMNAEMCEYGKNDYVELEANNFNLDSDFGFLDAFLESNIEDLNVT</sequence>
<feature type="domain" description="Myb-like" evidence="4">
    <location>
        <begin position="9"/>
        <end position="54"/>
    </location>
</feature>
<dbReference type="STRING" id="93759.A0A1R3JZR3"/>
<comment type="caution">
    <text evidence="6">The sequence shown here is derived from an EMBL/GenBank/DDBJ whole genome shotgun (WGS) entry which is preliminary data.</text>
</comment>
<dbReference type="GO" id="GO:0005634">
    <property type="term" value="C:nucleus"/>
    <property type="evidence" value="ECO:0007669"/>
    <property type="project" value="UniProtKB-SubCell"/>
</dbReference>
<evidence type="ECO:0000256" key="2">
    <source>
        <dbReference type="ARBA" id="ARBA00023125"/>
    </source>
</evidence>
<dbReference type="InterPro" id="IPR001005">
    <property type="entry name" value="SANT/Myb"/>
</dbReference>
<evidence type="ECO:0000256" key="3">
    <source>
        <dbReference type="ARBA" id="ARBA00023242"/>
    </source>
</evidence>
<evidence type="ECO:0000259" key="5">
    <source>
        <dbReference type="PROSITE" id="PS51294"/>
    </source>
</evidence>
<dbReference type="EMBL" id="AWUE01014972">
    <property type="protein sequence ID" value="OMP00218.1"/>
    <property type="molecule type" value="Genomic_DNA"/>
</dbReference>
<dbReference type="Pfam" id="PF00249">
    <property type="entry name" value="Myb_DNA-binding"/>
    <property type="match status" value="1"/>
</dbReference>
<evidence type="ECO:0000259" key="4">
    <source>
        <dbReference type="PROSITE" id="PS50090"/>
    </source>
</evidence>
<reference evidence="7" key="1">
    <citation type="submission" date="2013-09" db="EMBL/GenBank/DDBJ databases">
        <title>Corchorus olitorius genome sequencing.</title>
        <authorList>
            <person name="Alam M."/>
            <person name="Haque M.S."/>
            <person name="Islam M.S."/>
            <person name="Emdad E.M."/>
            <person name="Islam M.M."/>
            <person name="Ahmed B."/>
            <person name="Halim A."/>
            <person name="Hossen Q.M.M."/>
            <person name="Hossain M.Z."/>
            <person name="Ahmed R."/>
            <person name="Khan M.M."/>
            <person name="Islam R."/>
            <person name="Rashid M.M."/>
            <person name="Khan S.A."/>
            <person name="Rahman M.S."/>
            <person name="Alam M."/>
            <person name="Yahiya A.S."/>
            <person name="Khan M.S."/>
            <person name="Azam M.S."/>
            <person name="Haque T."/>
            <person name="Lashkar M.Z.H."/>
            <person name="Akhand A.I."/>
            <person name="Morshed G."/>
            <person name="Roy S."/>
            <person name="Uddin K.S."/>
            <person name="Rabeya T."/>
            <person name="Hossain A.S."/>
            <person name="Chowdhury A."/>
            <person name="Snigdha A.R."/>
            <person name="Mortoza M.S."/>
            <person name="Matin S.A."/>
            <person name="Hoque S.M.E."/>
            <person name="Islam M.K."/>
            <person name="Roy D.K."/>
            <person name="Haider R."/>
            <person name="Moosa M.M."/>
            <person name="Elias S.M."/>
            <person name="Hasan A.M."/>
            <person name="Jahan S."/>
            <person name="Shafiuddin M."/>
            <person name="Mahmood N."/>
            <person name="Shommy N.S."/>
        </authorList>
    </citation>
    <scope>NUCLEOTIDE SEQUENCE [LARGE SCALE GENOMIC DNA]</scope>
    <source>
        <strain evidence="7">cv. O-4</strain>
    </source>
</reference>
<dbReference type="OrthoDB" id="959389at2759"/>
<dbReference type="InterPro" id="IPR015495">
    <property type="entry name" value="Myb_TF_plants"/>
</dbReference>
<evidence type="ECO:0000313" key="7">
    <source>
        <dbReference type="Proteomes" id="UP000187203"/>
    </source>
</evidence>
<comment type="subcellular location">
    <subcellularLocation>
        <location evidence="1">Nucleus</location>
    </subcellularLocation>
</comment>
<feature type="domain" description="HTH myb-type" evidence="5">
    <location>
        <begin position="9"/>
        <end position="38"/>
    </location>
</feature>
<organism evidence="6 7">
    <name type="scientific">Corchorus olitorius</name>
    <dbReference type="NCBI Taxonomy" id="93759"/>
    <lineage>
        <taxon>Eukaryota</taxon>
        <taxon>Viridiplantae</taxon>
        <taxon>Streptophyta</taxon>
        <taxon>Embryophyta</taxon>
        <taxon>Tracheophyta</taxon>
        <taxon>Spermatophyta</taxon>
        <taxon>Magnoliopsida</taxon>
        <taxon>eudicotyledons</taxon>
        <taxon>Gunneridae</taxon>
        <taxon>Pentapetalae</taxon>
        <taxon>rosids</taxon>
        <taxon>malvids</taxon>
        <taxon>Malvales</taxon>
        <taxon>Malvaceae</taxon>
        <taxon>Grewioideae</taxon>
        <taxon>Apeibeae</taxon>
        <taxon>Corchorus</taxon>
    </lineage>
</organism>
<dbReference type="AlphaFoldDB" id="A0A1R3JZR3"/>
<protein>
    <submittedName>
        <fullName evidence="6">Uncharacterized protein</fullName>
    </submittedName>
</protein>
<evidence type="ECO:0000256" key="1">
    <source>
        <dbReference type="ARBA" id="ARBA00004123"/>
    </source>
</evidence>
<gene>
    <name evidence="6" type="ORF">COLO4_12818</name>
</gene>
<dbReference type="CDD" id="cd00167">
    <property type="entry name" value="SANT"/>
    <property type="match status" value="1"/>
</dbReference>
<dbReference type="SUPFAM" id="SSF46689">
    <property type="entry name" value="Homeodomain-like"/>
    <property type="match status" value="1"/>
</dbReference>
<accession>A0A1R3JZR3</accession>
<keyword evidence="3" id="KW-0539">Nucleus</keyword>
<dbReference type="Gene3D" id="1.10.10.60">
    <property type="entry name" value="Homeodomain-like"/>
    <property type="match status" value="1"/>
</dbReference>